<proteinExistence type="predicted"/>
<accession>A0AB34U3L3</accession>
<sequence>MDDFRDLDDDYAAYAFDPDEVFDIEDAEIGEKADGLANKLSREDRALQKAAELIGNVNWSIGTLPLVQQIFVMSGWGATRLALEREIDKGLTSEELILAAHIKVIWAENDIYWIAFDKTGSSRLSYQVLSWPTALLIVRSFESLPQVEEIDVFLESLFASWYENNTLRRAFRAFARYLWFRFANLQGCLPASQPFDFCNPCELSAEEYSDLGLYDNQECEKTETLRAYGVFQIKHPLDPGCYFSDKPVAEETPSLISEKRSKKQADGAEMPSDIETEEKSIDDDSDEAPL</sequence>
<protein>
    <submittedName>
        <fullName evidence="2">Uncharacterized protein</fullName>
    </submittedName>
</protein>
<evidence type="ECO:0000256" key="1">
    <source>
        <dbReference type="SAM" id="MobiDB-lite"/>
    </source>
</evidence>
<feature type="compositionally biased region" description="Basic and acidic residues" evidence="1">
    <location>
        <begin position="257"/>
        <end position="266"/>
    </location>
</feature>
<evidence type="ECO:0000313" key="3">
    <source>
        <dbReference type="Proteomes" id="UP000050545"/>
    </source>
</evidence>
<evidence type="ECO:0000313" key="2">
    <source>
        <dbReference type="EMBL" id="KPX52747.1"/>
    </source>
</evidence>
<gene>
    <name evidence="2" type="ORF">ALO67_03174</name>
</gene>
<feature type="region of interest" description="Disordered" evidence="1">
    <location>
        <begin position="251"/>
        <end position="290"/>
    </location>
</feature>
<comment type="caution">
    <text evidence="2">The sequence shown here is derived from an EMBL/GenBank/DDBJ whole genome shotgun (WGS) entry which is preliminary data.</text>
</comment>
<name>A0AB34U3L3_PSEA0</name>
<organism evidence="2 3">
    <name type="scientific">Pseudomonas amygdali pv. hibisci</name>
    <dbReference type="NCBI Taxonomy" id="251723"/>
    <lineage>
        <taxon>Bacteria</taxon>
        <taxon>Pseudomonadati</taxon>
        <taxon>Pseudomonadota</taxon>
        <taxon>Gammaproteobacteria</taxon>
        <taxon>Pseudomonadales</taxon>
        <taxon>Pseudomonadaceae</taxon>
        <taxon>Pseudomonas</taxon>
        <taxon>Pseudomonas amygdali</taxon>
    </lineage>
</organism>
<dbReference type="AlphaFoldDB" id="A0AB34U3L3"/>
<dbReference type="EMBL" id="LJQN01000123">
    <property type="protein sequence ID" value="KPX52747.1"/>
    <property type="molecule type" value="Genomic_DNA"/>
</dbReference>
<reference evidence="2 3" key="1">
    <citation type="submission" date="2015-09" db="EMBL/GenBank/DDBJ databases">
        <title>Genome announcement of multiple Pseudomonas syringae strains.</title>
        <authorList>
            <person name="Thakur S."/>
            <person name="Wang P.W."/>
            <person name="Gong Y."/>
            <person name="Weir B.S."/>
            <person name="Guttman D.S."/>
        </authorList>
    </citation>
    <scope>NUCLEOTIDE SEQUENCE [LARGE SCALE GENOMIC DNA]</scope>
    <source>
        <strain evidence="2 3">ICMP9623</strain>
    </source>
</reference>
<dbReference type="Proteomes" id="UP000050545">
    <property type="component" value="Unassembled WGS sequence"/>
</dbReference>
<feature type="compositionally biased region" description="Acidic residues" evidence="1">
    <location>
        <begin position="272"/>
        <end position="290"/>
    </location>
</feature>